<protein>
    <submittedName>
        <fullName evidence="1">Microtubule associated protein (MAP65/ASE1 family)</fullName>
    </submittedName>
</protein>
<dbReference type="Proteomes" id="UP001055439">
    <property type="component" value="Chromosome 8"/>
</dbReference>
<evidence type="ECO:0000313" key="2">
    <source>
        <dbReference type="Proteomes" id="UP001055439"/>
    </source>
</evidence>
<organism evidence="1 2">
    <name type="scientific">Musa troglodytarum</name>
    <name type="common">fe'i banana</name>
    <dbReference type="NCBI Taxonomy" id="320322"/>
    <lineage>
        <taxon>Eukaryota</taxon>
        <taxon>Viridiplantae</taxon>
        <taxon>Streptophyta</taxon>
        <taxon>Embryophyta</taxon>
        <taxon>Tracheophyta</taxon>
        <taxon>Spermatophyta</taxon>
        <taxon>Magnoliopsida</taxon>
        <taxon>Liliopsida</taxon>
        <taxon>Zingiberales</taxon>
        <taxon>Musaceae</taxon>
        <taxon>Musa</taxon>
    </lineage>
</organism>
<sequence length="46" mass="5265">MYRRKVDSANILRVCLHQALADSEAEFTNLLLSLGERSFPGQVRCR</sequence>
<keyword evidence="2" id="KW-1185">Reference proteome</keyword>
<dbReference type="EMBL" id="CP097510">
    <property type="protein sequence ID" value="URE37244.1"/>
    <property type="molecule type" value="Genomic_DNA"/>
</dbReference>
<dbReference type="OrthoDB" id="642895at2759"/>
<accession>A0A9E7HMH3</accession>
<name>A0A9E7HMH3_9LILI</name>
<reference evidence="1" key="1">
    <citation type="submission" date="2022-05" db="EMBL/GenBank/DDBJ databases">
        <title>The Musa troglodytarum L. genome provides insights into the mechanism of non-climacteric behaviour and enrichment of carotenoids.</title>
        <authorList>
            <person name="Wang J."/>
        </authorList>
    </citation>
    <scope>NUCLEOTIDE SEQUENCE</scope>
    <source>
        <tissue evidence="1">Leaf</tissue>
    </source>
</reference>
<proteinExistence type="predicted"/>
<evidence type="ECO:0000313" key="1">
    <source>
        <dbReference type="EMBL" id="URE37244.1"/>
    </source>
</evidence>
<dbReference type="AlphaFoldDB" id="A0A9E7HMH3"/>
<gene>
    <name evidence="1" type="ORF">MUK42_22463</name>
</gene>